<proteinExistence type="inferred from homology"/>
<feature type="transmembrane region" description="Helical" evidence="6">
    <location>
        <begin position="134"/>
        <end position="155"/>
    </location>
</feature>
<dbReference type="PANTHER" id="PTHR10057">
    <property type="entry name" value="PERIPHERAL-TYPE BENZODIAZEPINE RECEPTOR"/>
    <property type="match status" value="1"/>
</dbReference>
<dbReference type="EMBL" id="BAAATE010000002">
    <property type="protein sequence ID" value="GAA2647060.1"/>
    <property type="molecule type" value="Genomic_DNA"/>
</dbReference>
<evidence type="ECO:0000256" key="4">
    <source>
        <dbReference type="ARBA" id="ARBA00022989"/>
    </source>
</evidence>
<evidence type="ECO:0000256" key="1">
    <source>
        <dbReference type="ARBA" id="ARBA00004141"/>
    </source>
</evidence>
<dbReference type="Gene3D" id="1.20.1260.100">
    <property type="entry name" value="TspO/MBR protein"/>
    <property type="match status" value="1"/>
</dbReference>
<evidence type="ECO:0000313" key="7">
    <source>
        <dbReference type="EMBL" id="GAA2647060.1"/>
    </source>
</evidence>
<dbReference type="RefSeq" id="WP_346143670.1">
    <property type="nucleotide sequence ID" value="NZ_BAAATE010000002.1"/>
</dbReference>
<name>A0ABP6DJZ1_9ACTN</name>
<evidence type="ECO:0000256" key="5">
    <source>
        <dbReference type="ARBA" id="ARBA00023136"/>
    </source>
</evidence>
<comment type="caution">
    <text evidence="7">The sequence shown here is derived from an EMBL/GenBank/DDBJ whole genome shotgun (WGS) entry which is preliminary data.</text>
</comment>
<feature type="transmembrane region" description="Helical" evidence="6">
    <location>
        <begin position="53"/>
        <end position="73"/>
    </location>
</feature>
<evidence type="ECO:0000256" key="3">
    <source>
        <dbReference type="ARBA" id="ARBA00022692"/>
    </source>
</evidence>
<keyword evidence="4 6" id="KW-1133">Transmembrane helix</keyword>
<evidence type="ECO:0000256" key="2">
    <source>
        <dbReference type="ARBA" id="ARBA00007524"/>
    </source>
</evidence>
<dbReference type="Proteomes" id="UP001501666">
    <property type="component" value="Unassembled WGS sequence"/>
</dbReference>
<gene>
    <name evidence="7" type="ORF">GCM10010412_010270</name>
</gene>
<sequence>MSVTLPPVRHWAALPMFVLAVALVAVAGSLSSASTGSQYIALAKPTFAPSPWLFGPVWTILYCLIAVAGWLAWSARGWTPALGVYTAQLLLNAAWTPLFFTADQYGLAFADISLLWLLIVANVVLFWPIRRAAALLLLPYLLWVTYAAALNLAIWQLN</sequence>
<dbReference type="InterPro" id="IPR004307">
    <property type="entry name" value="TspO_MBR"/>
</dbReference>
<evidence type="ECO:0000256" key="6">
    <source>
        <dbReference type="SAM" id="Phobius"/>
    </source>
</evidence>
<evidence type="ECO:0000313" key="8">
    <source>
        <dbReference type="Proteomes" id="UP001501666"/>
    </source>
</evidence>
<accession>A0ABP6DJZ1</accession>
<keyword evidence="8" id="KW-1185">Reference proteome</keyword>
<dbReference type="Pfam" id="PF03073">
    <property type="entry name" value="TspO_MBR"/>
    <property type="match status" value="1"/>
</dbReference>
<reference evidence="8" key="1">
    <citation type="journal article" date="2019" name="Int. J. Syst. Evol. Microbiol.">
        <title>The Global Catalogue of Microorganisms (GCM) 10K type strain sequencing project: providing services to taxonomists for standard genome sequencing and annotation.</title>
        <authorList>
            <consortium name="The Broad Institute Genomics Platform"/>
            <consortium name="The Broad Institute Genome Sequencing Center for Infectious Disease"/>
            <person name="Wu L."/>
            <person name="Ma J."/>
        </authorList>
    </citation>
    <scope>NUCLEOTIDE SEQUENCE [LARGE SCALE GENOMIC DNA]</scope>
    <source>
        <strain evidence="8">JCM 6835</strain>
    </source>
</reference>
<keyword evidence="5 6" id="KW-0472">Membrane</keyword>
<organism evidence="7 8">
    <name type="scientific">Nonomuraea recticatena</name>
    <dbReference type="NCBI Taxonomy" id="46178"/>
    <lineage>
        <taxon>Bacteria</taxon>
        <taxon>Bacillati</taxon>
        <taxon>Actinomycetota</taxon>
        <taxon>Actinomycetes</taxon>
        <taxon>Streptosporangiales</taxon>
        <taxon>Streptosporangiaceae</taxon>
        <taxon>Nonomuraea</taxon>
    </lineage>
</organism>
<keyword evidence="3 6" id="KW-0812">Transmembrane</keyword>
<comment type="subcellular location">
    <subcellularLocation>
        <location evidence="1">Membrane</location>
        <topology evidence="1">Multi-pass membrane protein</topology>
    </subcellularLocation>
</comment>
<dbReference type="InterPro" id="IPR038330">
    <property type="entry name" value="TspO/MBR-related_sf"/>
</dbReference>
<dbReference type="PIRSF" id="PIRSF005859">
    <property type="entry name" value="PBR"/>
    <property type="match status" value="1"/>
</dbReference>
<feature type="transmembrane region" description="Helical" evidence="6">
    <location>
        <begin position="106"/>
        <end position="127"/>
    </location>
</feature>
<dbReference type="CDD" id="cd15904">
    <property type="entry name" value="TSPO_MBR"/>
    <property type="match status" value="1"/>
</dbReference>
<dbReference type="PANTHER" id="PTHR10057:SF0">
    <property type="entry name" value="TRANSLOCATOR PROTEIN"/>
    <property type="match status" value="1"/>
</dbReference>
<comment type="similarity">
    <text evidence="2">Belongs to the TspO/BZRP family.</text>
</comment>
<protein>
    <submittedName>
        <fullName evidence="7">Tryptophan-rich sensory protein</fullName>
    </submittedName>
</protein>